<evidence type="ECO:0000313" key="2">
    <source>
        <dbReference type="Proteomes" id="UP000007113"/>
    </source>
</evidence>
<reference evidence="1" key="1">
    <citation type="submission" date="2011-11" db="EMBL/GenBank/DDBJ databases">
        <title>Complete sequence of Granulicella mallensis MP5ACTX8.</title>
        <authorList>
            <consortium name="US DOE Joint Genome Institute"/>
            <person name="Lucas S."/>
            <person name="Copeland A."/>
            <person name="Lapidus A."/>
            <person name="Cheng J.-F."/>
            <person name="Goodwin L."/>
            <person name="Pitluck S."/>
            <person name="Peters L."/>
            <person name="Lu M."/>
            <person name="Detter J.C."/>
            <person name="Han C."/>
            <person name="Tapia R."/>
            <person name="Land M."/>
            <person name="Hauser L."/>
            <person name="Kyrpides N."/>
            <person name="Ivanova N."/>
            <person name="Mikhailova N."/>
            <person name="Pagani I."/>
            <person name="Rawat S."/>
            <person name="Mannisto M."/>
            <person name="Haggblom M."/>
            <person name="Woyke T."/>
        </authorList>
    </citation>
    <scope>NUCLEOTIDE SEQUENCE [LARGE SCALE GENOMIC DNA]</scope>
    <source>
        <strain evidence="1">MP5ACTX8</strain>
    </source>
</reference>
<name>G8NWB2_GRAMM</name>
<accession>G8NWB2</accession>
<gene>
    <name evidence="1" type="ordered locus">AciX8_2307</name>
</gene>
<protein>
    <submittedName>
        <fullName evidence="1">Uncharacterized protein</fullName>
    </submittedName>
</protein>
<dbReference type="AlphaFoldDB" id="G8NWB2"/>
<dbReference type="KEGG" id="gma:AciX8_2307"/>
<keyword evidence="2" id="KW-1185">Reference proteome</keyword>
<dbReference type="HOGENOM" id="CLU_1213421_0_0_0"/>
<dbReference type="Proteomes" id="UP000007113">
    <property type="component" value="Chromosome"/>
</dbReference>
<dbReference type="EMBL" id="CP003130">
    <property type="protein sequence ID" value="AEU36624.1"/>
    <property type="molecule type" value="Genomic_DNA"/>
</dbReference>
<evidence type="ECO:0000313" key="1">
    <source>
        <dbReference type="EMBL" id="AEU36624.1"/>
    </source>
</evidence>
<dbReference type="RefSeq" id="WP_014265502.1">
    <property type="nucleotide sequence ID" value="NC_016631.1"/>
</dbReference>
<organism evidence="1 2">
    <name type="scientific">Granulicella mallensis (strain ATCC BAA-1857 / DSM 23137 / MP5ACTX8)</name>
    <dbReference type="NCBI Taxonomy" id="682795"/>
    <lineage>
        <taxon>Bacteria</taxon>
        <taxon>Pseudomonadati</taxon>
        <taxon>Acidobacteriota</taxon>
        <taxon>Terriglobia</taxon>
        <taxon>Terriglobales</taxon>
        <taxon>Acidobacteriaceae</taxon>
        <taxon>Granulicella</taxon>
    </lineage>
</organism>
<sequence>MPRYLLIAILAISYVTSFCQSPKVARSPSEAVALLAKTKALYDTPFRAGLINFDCAIDVDFDQYLKSNFGKAARTDSPLAQLLKPIRYRVFVDRSGATVSAQPKLPDFSQLPLASQLEESNRDLMQMGLTNWVPYAYGEVLPVGPTNYQFEKTITGYNLSMDGLEITGKLTDFSIHLAGDLYRTPAEVAGLVPGSRLVISDASPSLLPLCAFIRTKSCRLANLRFSKL</sequence>
<proteinExistence type="predicted"/>